<keyword evidence="2" id="KW-1185">Reference proteome</keyword>
<organism evidence="1 2">
    <name type="scientific">Mycolicibacterium parafortuitum</name>
    <name type="common">Mycobacterium parafortuitum</name>
    <dbReference type="NCBI Taxonomy" id="39692"/>
    <lineage>
        <taxon>Bacteria</taxon>
        <taxon>Bacillati</taxon>
        <taxon>Actinomycetota</taxon>
        <taxon>Actinomycetes</taxon>
        <taxon>Mycobacteriales</taxon>
        <taxon>Mycobacteriaceae</taxon>
        <taxon>Mycolicibacterium</taxon>
    </lineage>
</organism>
<dbReference type="EMBL" id="JAOXLN010000037">
    <property type="protein sequence ID" value="MDZ5088706.1"/>
    <property type="molecule type" value="Genomic_DNA"/>
</dbReference>
<gene>
    <name evidence="1" type="ORF">OHX15_25205</name>
</gene>
<reference evidence="1 2" key="1">
    <citation type="journal article" date="2021" name="Chemosphere">
        <title>Bioballs carrying a syntrophic Rhodococcus and Mycolicibacterium consortium for simultaneous sorption and biodegradation of fuel oil in contaminated freshwater.</title>
        <authorList>
            <person name="Naloka K."/>
            <person name="Polrit D."/>
            <person name="Muangchinda C."/>
            <person name="Thoetkiattikul H."/>
            <person name="Pinyakong O."/>
        </authorList>
    </citation>
    <scope>NUCLEOTIDE SEQUENCE [LARGE SCALE GENOMIC DNA]</scope>
    <source>
        <strain evidence="1 2">J101</strain>
    </source>
</reference>
<evidence type="ECO:0000313" key="2">
    <source>
        <dbReference type="Proteomes" id="UP001289645"/>
    </source>
</evidence>
<proteinExistence type="predicted"/>
<protein>
    <submittedName>
        <fullName evidence="1">Uncharacterized protein</fullName>
    </submittedName>
</protein>
<dbReference type="Proteomes" id="UP001289645">
    <property type="component" value="Unassembled WGS sequence"/>
</dbReference>
<sequence length="144" mass="15592">MLLCRWIPRVCVAGLFTATAVLAVAPAQAQPVMHQIRYTVGASQDIANAEIYYRDVDPPNWADYSHNPYLYTPNAEANLGPGQPWVLEATLANPDDWAMVVVGLPGPTTAPLQEPGFVCELRVDDVVVATDSGTKGALCSIRPW</sequence>
<evidence type="ECO:0000313" key="1">
    <source>
        <dbReference type="EMBL" id="MDZ5088706.1"/>
    </source>
</evidence>
<accession>A0ACC6MP33</accession>
<comment type="caution">
    <text evidence="1">The sequence shown here is derived from an EMBL/GenBank/DDBJ whole genome shotgun (WGS) entry which is preliminary data.</text>
</comment>
<name>A0ACC6MP33_MYCPF</name>